<dbReference type="PROSITE" id="PS50067">
    <property type="entry name" value="KINESIN_MOTOR_2"/>
    <property type="match status" value="1"/>
</dbReference>
<evidence type="ECO:0000256" key="1">
    <source>
        <dbReference type="ARBA" id="ARBA00004245"/>
    </source>
</evidence>
<evidence type="ECO:0000313" key="7">
    <source>
        <dbReference type="Ensembl" id="ENSSMRP00000028817.1"/>
    </source>
</evidence>
<evidence type="ECO:0000256" key="3">
    <source>
        <dbReference type="ARBA" id="ARBA00022840"/>
    </source>
</evidence>
<dbReference type="SMART" id="SM00129">
    <property type="entry name" value="KISc"/>
    <property type="match status" value="1"/>
</dbReference>
<dbReference type="Pfam" id="PF00225">
    <property type="entry name" value="Kinesin"/>
    <property type="match status" value="2"/>
</dbReference>
<evidence type="ECO:0000259" key="6">
    <source>
        <dbReference type="PROSITE" id="PS50067"/>
    </source>
</evidence>
<reference evidence="7" key="2">
    <citation type="submission" date="2025-09" db="UniProtKB">
        <authorList>
            <consortium name="Ensembl"/>
        </authorList>
    </citation>
    <scope>IDENTIFICATION</scope>
</reference>
<dbReference type="GO" id="GO:0008017">
    <property type="term" value="F:microtubule binding"/>
    <property type="evidence" value="ECO:0007669"/>
    <property type="project" value="InterPro"/>
</dbReference>
<feature type="binding site" evidence="5">
    <location>
        <begin position="235"/>
        <end position="242"/>
    </location>
    <ligand>
        <name>ATP</name>
        <dbReference type="ChEBI" id="CHEBI:30616"/>
    </ligand>
</feature>
<keyword evidence="3 5" id="KW-0067">ATP-binding</keyword>
<keyword evidence="4" id="KW-0206">Cytoskeleton</keyword>
<evidence type="ECO:0000313" key="8">
    <source>
        <dbReference type="Proteomes" id="UP000694421"/>
    </source>
</evidence>
<dbReference type="Gene3D" id="3.40.850.10">
    <property type="entry name" value="Kinesin motor domain"/>
    <property type="match status" value="1"/>
</dbReference>
<keyword evidence="4" id="KW-0963">Cytoplasm</keyword>
<evidence type="ECO:0000256" key="5">
    <source>
        <dbReference type="PROSITE-ProRule" id="PRU00283"/>
    </source>
</evidence>
<dbReference type="SUPFAM" id="SSF52540">
    <property type="entry name" value="P-loop containing nucleoside triphosphate hydrolases"/>
    <property type="match status" value="1"/>
</dbReference>
<dbReference type="GO" id="GO:0007018">
    <property type="term" value="P:microtubule-based movement"/>
    <property type="evidence" value="ECO:0007669"/>
    <property type="project" value="InterPro"/>
</dbReference>
<dbReference type="Proteomes" id="UP000694421">
    <property type="component" value="Unplaced"/>
</dbReference>
<dbReference type="Ensembl" id="ENSSMRT00000033606.1">
    <property type="protein sequence ID" value="ENSSMRP00000028817.1"/>
    <property type="gene ID" value="ENSSMRG00000022163.1"/>
</dbReference>
<organism evidence="7 8">
    <name type="scientific">Salvator merianae</name>
    <name type="common">Argentine black and white tegu</name>
    <name type="synonym">Tupinambis merianae</name>
    <dbReference type="NCBI Taxonomy" id="96440"/>
    <lineage>
        <taxon>Eukaryota</taxon>
        <taxon>Metazoa</taxon>
        <taxon>Chordata</taxon>
        <taxon>Craniata</taxon>
        <taxon>Vertebrata</taxon>
        <taxon>Euteleostomi</taxon>
        <taxon>Lepidosauria</taxon>
        <taxon>Squamata</taxon>
        <taxon>Bifurcata</taxon>
        <taxon>Unidentata</taxon>
        <taxon>Episquamata</taxon>
        <taxon>Laterata</taxon>
        <taxon>Teiioidea</taxon>
        <taxon>Teiidae</taxon>
        <taxon>Salvator</taxon>
    </lineage>
</organism>
<proteinExistence type="inferred from homology"/>
<dbReference type="InterPro" id="IPR036961">
    <property type="entry name" value="Kinesin_motor_dom_sf"/>
</dbReference>
<reference evidence="7" key="1">
    <citation type="submission" date="2025-08" db="UniProtKB">
        <authorList>
            <consortium name="Ensembl"/>
        </authorList>
    </citation>
    <scope>IDENTIFICATION</scope>
</reference>
<dbReference type="AlphaFoldDB" id="A0A8D0E9L9"/>
<evidence type="ECO:0000256" key="4">
    <source>
        <dbReference type="ARBA" id="ARBA00023212"/>
    </source>
</evidence>
<dbReference type="InterPro" id="IPR027640">
    <property type="entry name" value="Kinesin-like_fam"/>
</dbReference>
<feature type="domain" description="Kinesin motor" evidence="6">
    <location>
        <begin position="176"/>
        <end position="541"/>
    </location>
</feature>
<name>A0A8D0E9L9_SALMN</name>
<keyword evidence="5" id="KW-0505">Motor protein</keyword>
<dbReference type="GeneTree" id="ENSGT00940000167703"/>
<dbReference type="PRINTS" id="PR00380">
    <property type="entry name" value="KINESINHEAVY"/>
</dbReference>
<comment type="similarity">
    <text evidence="5">Belongs to the TRAFAC class myosin-kinesin ATPase superfamily. Kinesin family.</text>
</comment>
<dbReference type="GO" id="GO:0015630">
    <property type="term" value="C:microtubule cytoskeleton"/>
    <property type="evidence" value="ECO:0007669"/>
    <property type="project" value="TreeGrafter"/>
</dbReference>
<keyword evidence="2 5" id="KW-0547">Nucleotide-binding</keyword>
<dbReference type="GO" id="GO:0003777">
    <property type="term" value="F:microtubule motor activity"/>
    <property type="evidence" value="ECO:0007669"/>
    <property type="project" value="InterPro"/>
</dbReference>
<keyword evidence="8" id="KW-1185">Reference proteome</keyword>
<comment type="subcellular location">
    <subcellularLocation>
        <location evidence="1">Cytoplasm</location>
        <location evidence="1">Cytoskeleton</location>
    </subcellularLocation>
</comment>
<sequence length="560" mass="62882">MRPGSGLTPSFASDQRIRQLEQKLRAKEERIIVLETENALLHLKLAAVMNQRITGKTSSEESNSSSVPYKQKKYSENVGPIVAQLYGAVQRLKQDMKNLRFSVLAFSMDAQHQGKNSLCQILAALQRLQLHNESMQIFQTKAFELEQSLHEVNEKYQKEKQWRKVLHNTLVELRGNIRVYCRIRPLLSLDSSPEESIIEDRVYSATDSQVTVFADVCPLLTSLLDGYNVCIMAYGQTGSGKTYTMLGPHSEANFSCFVEDKPELGIIPRAAEEVFRLLSEKPLGSHWVEVSVVEVYNNEVFDLLAKDNYGRTSGVKREIITNKEGRSDIPLLTYEPVEDAVEFLELVNKGRQLRVKHPTLVHAHSSRSHLVITLTITTKVVSDDTFATSWTSDHSHQKLVKEHFFNSPYAMKDDKTPFSSRASSPTVFLNESTEKFKQMRTKLQLVDLAGSECAGMSGATGALLRETSFINRSLSALADVLGAISEQRSHVPYRNSKLTHLLQDSIGGDAKLLLVLCVSPSQKYVTETLQTLGFGSRARQVQRGQVKKRNHLAPSKLNKT</sequence>
<evidence type="ECO:0000256" key="2">
    <source>
        <dbReference type="ARBA" id="ARBA00022741"/>
    </source>
</evidence>
<protein>
    <recommendedName>
        <fullName evidence="6">Kinesin motor domain-containing protein</fullName>
    </recommendedName>
</protein>
<dbReference type="InterPro" id="IPR027417">
    <property type="entry name" value="P-loop_NTPase"/>
</dbReference>
<dbReference type="PANTHER" id="PTHR47972">
    <property type="entry name" value="KINESIN-LIKE PROTEIN KLP-3"/>
    <property type="match status" value="1"/>
</dbReference>
<dbReference type="PANTHER" id="PTHR47972:SF63">
    <property type="entry name" value="KINESIN FAMILY MEMBER 25"/>
    <property type="match status" value="1"/>
</dbReference>
<accession>A0A8D0E9L9</accession>
<dbReference type="GO" id="GO:0005524">
    <property type="term" value="F:ATP binding"/>
    <property type="evidence" value="ECO:0007669"/>
    <property type="project" value="UniProtKB-UniRule"/>
</dbReference>
<dbReference type="InterPro" id="IPR001752">
    <property type="entry name" value="Kinesin_motor_dom"/>
</dbReference>